<dbReference type="GO" id="GO:0003677">
    <property type="term" value="F:DNA binding"/>
    <property type="evidence" value="ECO:0007669"/>
    <property type="project" value="InterPro"/>
</dbReference>
<name>E2PY32_STRCL</name>
<dbReference type="STRING" id="1901.BB341_03310"/>
<sequence length="322" mass="34381">MPRRLVMGGRTVSDVPTAIALYAPKKVPPATWTVTASFVRSCVTDSAPVSPWAAADRMSTVARFCAWALDECLPLDREALFTPDTVEHYALTGMRDLQPSSRRTHRSQLAAIGRTVTRRAPWPPLTTALPRNRLATPYTHLQVAGYLEAAGQQATPVRTRAAFGLLAAGLGAGLMPGEHLIITGRSITTTDGVTVVSVTGTRPRPVPVLAAYAPLLCSLAARYPDEPLIGPTLDAGRNRLNRLLSPIEIPARLPPLTASALRSTWLLTLLAACVPLPEILAAAGLASTGTLIDLVPHLPRLSPEQAHRTVARALTRPPRAGR</sequence>
<dbReference type="OrthoDB" id="5189518at2"/>
<dbReference type="RefSeq" id="WP_003962412.1">
    <property type="nucleotide sequence ID" value="NZ_CM000913.1"/>
</dbReference>
<dbReference type="eggNOG" id="COG0582">
    <property type="taxonomic scope" value="Bacteria"/>
</dbReference>
<reference evidence="1 2" key="1">
    <citation type="journal article" date="2010" name="Genome Biol. Evol.">
        <title>The sequence of a 1.8-mb bacterial linear plasmid reveals a rich evolutionary reservoir of secondary metabolic pathways.</title>
        <authorList>
            <person name="Medema M.H."/>
            <person name="Trefzer A."/>
            <person name="Kovalchuk A."/>
            <person name="van den Berg M."/>
            <person name="Mueller U."/>
            <person name="Heijne W."/>
            <person name="Wu L."/>
            <person name="Alam M.T."/>
            <person name="Ronning C.M."/>
            <person name="Nierman W.C."/>
            <person name="Bovenberg R.A.L."/>
            <person name="Breitling R."/>
            <person name="Takano E."/>
        </authorList>
    </citation>
    <scope>NUCLEOTIDE SEQUENCE [LARGE SCALE GENOMIC DNA]</scope>
    <source>
        <strain evidence="2">ATCC 27064 / DSM 738 / JCM 4710 / NBRC 13307 / NCIMB 12785 / NRRL 3585 / VKM Ac-602</strain>
    </source>
</reference>
<gene>
    <name evidence="1" type="ORF">SCLAV_5135</name>
</gene>
<dbReference type="InterPro" id="IPR011010">
    <property type="entry name" value="DNA_brk_join_enz"/>
</dbReference>
<dbReference type="GeneID" id="93728438"/>
<dbReference type="Proteomes" id="UP000002357">
    <property type="component" value="Chromosome"/>
</dbReference>
<evidence type="ECO:0000313" key="2">
    <source>
        <dbReference type="Proteomes" id="UP000002357"/>
    </source>
</evidence>
<evidence type="ECO:0000313" key="1">
    <source>
        <dbReference type="EMBL" id="EFG10208.1"/>
    </source>
</evidence>
<accession>E2PY32</accession>
<organism evidence="1 2">
    <name type="scientific">Streptomyces clavuligerus</name>
    <dbReference type="NCBI Taxonomy" id="1901"/>
    <lineage>
        <taxon>Bacteria</taxon>
        <taxon>Bacillati</taxon>
        <taxon>Actinomycetota</taxon>
        <taxon>Actinomycetes</taxon>
        <taxon>Kitasatosporales</taxon>
        <taxon>Streptomycetaceae</taxon>
        <taxon>Streptomyces</taxon>
    </lineage>
</organism>
<dbReference type="AlphaFoldDB" id="E2PY32"/>
<proteinExistence type="predicted"/>
<dbReference type="EMBL" id="CM000913">
    <property type="protein sequence ID" value="EFG10208.1"/>
    <property type="molecule type" value="Genomic_DNA"/>
</dbReference>
<dbReference type="KEGG" id="sclf:BB341_03310"/>
<protein>
    <submittedName>
        <fullName evidence="1">Uncharacterized protein</fullName>
    </submittedName>
</protein>
<dbReference type="SUPFAM" id="SSF56349">
    <property type="entry name" value="DNA breaking-rejoining enzymes"/>
    <property type="match status" value="1"/>
</dbReference>
<keyword evidence="2" id="KW-1185">Reference proteome</keyword>